<dbReference type="Proteomes" id="UP001151532">
    <property type="component" value="Chromosome 10"/>
</dbReference>
<sequence>MASCLRGALPPVDFLVVCLIETLPYQNHVISNGNLASTNPNSAKKSKESELSHRRGNQKKKSKAPDASGAAAAANGDDSDATNDDCDDAKENAGRSSLLPALRALSASADGKGKVYEHQRAHAGPETTIMSIDKSQTRETAACATYEIQKGACSAESEDLIMGCSHGCKYEKDLPRIDCH</sequence>
<dbReference type="AlphaFoldDB" id="A0A9Q0Z2L7"/>
<evidence type="ECO:0000256" key="1">
    <source>
        <dbReference type="SAM" id="MobiDB-lite"/>
    </source>
</evidence>
<comment type="caution">
    <text evidence="2">The sequence shown here is derived from an EMBL/GenBank/DDBJ whole genome shotgun (WGS) entry which is preliminary data.</text>
</comment>
<accession>A0A9Q0Z2L7</accession>
<reference evidence="2" key="2">
    <citation type="journal article" date="2023" name="Int. J. Mol. Sci.">
        <title>De Novo Assembly and Annotation of 11 Diverse Shrub Willow (Salix) Genomes Reveals Novel Gene Organization in Sex-Linked Regions.</title>
        <authorList>
            <person name="Hyden B."/>
            <person name="Feng K."/>
            <person name="Yates T.B."/>
            <person name="Jawdy S."/>
            <person name="Cereghino C."/>
            <person name="Smart L.B."/>
            <person name="Muchero W."/>
        </authorList>
    </citation>
    <scope>NUCLEOTIDE SEQUENCE</scope>
    <source>
        <tissue evidence="2">Shoot tip</tissue>
    </source>
</reference>
<feature type="compositionally biased region" description="Polar residues" evidence="1">
    <location>
        <begin position="30"/>
        <end position="43"/>
    </location>
</feature>
<proteinExistence type="predicted"/>
<dbReference type="EMBL" id="JAPFFK010000014">
    <property type="protein sequence ID" value="KAJ6718995.1"/>
    <property type="molecule type" value="Genomic_DNA"/>
</dbReference>
<feature type="compositionally biased region" description="Low complexity" evidence="1">
    <location>
        <begin position="66"/>
        <end position="76"/>
    </location>
</feature>
<reference evidence="2" key="1">
    <citation type="submission" date="2022-11" db="EMBL/GenBank/DDBJ databases">
        <authorList>
            <person name="Hyden B.L."/>
            <person name="Feng K."/>
            <person name="Yates T."/>
            <person name="Jawdy S."/>
            <person name="Smart L.B."/>
            <person name="Muchero W."/>
        </authorList>
    </citation>
    <scope>NUCLEOTIDE SEQUENCE</scope>
    <source>
        <tissue evidence="2">Shoot tip</tissue>
    </source>
</reference>
<organism evidence="2 3">
    <name type="scientific">Salix purpurea</name>
    <name type="common">Purple osier willow</name>
    <dbReference type="NCBI Taxonomy" id="77065"/>
    <lineage>
        <taxon>Eukaryota</taxon>
        <taxon>Viridiplantae</taxon>
        <taxon>Streptophyta</taxon>
        <taxon>Embryophyta</taxon>
        <taxon>Tracheophyta</taxon>
        <taxon>Spermatophyta</taxon>
        <taxon>Magnoliopsida</taxon>
        <taxon>eudicotyledons</taxon>
        <taxon>Gunneridae</taxon>
        <taxon>Pentapetalae</taxon>
        <taxon>rosids</taxon>
        <taxon>fabids</taxon>
        <taxon>Malpighiales</taxon>
        <taxon>Salicaceae</taxon>
        <taxon>Saliceae</taxon>
        <taxon>Salix</taxon>
    </lineage>
</organism>
<evidence type="ECO:0000313" key="2">
    <source>
        <dbReference type="EMBL" id="KAJ6718995.1"/>
    </source>
</evidence>
<protein>
    <submittedName>
        <fullName evidence="2">Uncharacterized protein</fullName>
    </submittedName>
</protein>
<keyword evidence="3" id="KW-1185">Reference proteome</keyword>
<name>A0A9Q0Z2L7_SALPP</name>
<gene>
    <name evidence="2" type="ORF">OIU79_006790</name>
</gene>
<evidence type="ECO:0000313" key="3">
    <source>
        <dbReference type="Proteomes" id="UP001151532"/>
    </source>
</evidence>
<feature type="compositionally biased region" description="Acidic residues" evidence="1">
    <location>
        <begin position="77"/>
        <end position="88"/>
    </location>
</feature>
<feature type="region of interest" description="Disordered" evidence="1">
    <location>
        <begin position="30"/>
        <end position="94"/>
    </location>
</feature>